<keyword evidence="5" id="KW-0028">Amino-acid biosynthesis</keyword>
<dbReference type="GO" id="GO:0009423">
    <property type="term" value="P:chorismate biosynthetic process"/>
    <property type="evidence" value="ECO:0007669"/>
    <property type="project" value="UniProtKB-UniPathway"/>
</dbReference>
<organism evidence="9 10">
    <name type="scientific">Chelatococcus asaccharovorans</name>
    <dbReference type="NCBI Taxonomy" id="28210"/>
    <lineage>
        <taxon>Bacteria</taxon>
        <taxon>Pseudomonadati</taxon>
        <taxon>Pseudomonadota</taxon>
        <taxon>Alphaproteobacteria</taxon>
        <taxon>Hyphomicrobiales</taxon>
        <taxon>Chelatococcaceae</taxon>
        <taxon>Chelatococcus</taxon>
    </lineage>
</organism>
<proteinExistence type="predicted"/>
<dbReference type="EMBL" id="QJJK01000015">
    <property type="protein sequence ID" value="PXW52836.1"/>
    <property type="molecule type" value="Genomic_DNA"/>
</dbReference>
<dbReference type="CDD" id="cd01065">
    <property type="entry name" value="NAD_bind_Shikimate_DH"/>
    <property type="match status" value="1"/>
</dbReference>
<dbReference type="RefSeq" id="WP_110377823.1">
    <property type="nucleotide sequence ID" value="NZ_JAHBRY010000001.1"/>
</dbReference>
<dbReference type="OrthoDB" id="7873617at2"/>
<dbReference type="SUPFAM" id="SSF53223">
    <property type="entry name" value="Aminoacid dehydrogenase-like, N-terminal domain"/>
    <property type="match status" value="1"/>
</dbReference>
<evidence type="ECO:0000259" key="8">
    <source>
        <dbReference type="Pfam" id="PF08501"/>
    </source>
</evidence>
<accession>A0A2V3TVB4</accession>
<dbReference type="InterPro" id="IPR036291">
    <property type="entry name" value="NAD(P)-bd_dom_sf"/>
</dbReference>
<comment type="catalytic activity">
    <reaction evidence="6">
        <text>shikimate + NADP(+) = 3-dehydroshikimate + NADPH + H(+)</text>
        <dbReference type="Rhea" id="RHEA:17737"/>
        <dbReference type="ChEBI" id="CHEBI:15378"/>
        <dbReference type="ChEBI" id="CHEBI:16630"/>
        <dbReference type="ChEBI" id="CHEBI:36208"/>
        <dbReference type="ChEBI" id="CHEBI:57783"/>
        <dbReference type="ChEBI" id="CHEBI:58349"/>
        <dbReference type="EC" id="1.1.1.25"/>
    </reaction>
</comment>
<dbReference type="GO" id="GO:0004764">
    <property type="term" value="F:shikimate 3-dehydrogenase (NADP+) activity"/>
    <property type="evidence" value="ECO:0007669"/>
    <property type="project" value="UniProtKB-EC"/>
</dbReference>
<dbReference type="GO" id="GO:0005829">
    <property type="term" value="C:cytosol"/>
    <property type="evidence" value="ECO:0007669"/>
    <property type="project" value="TreeGrafter"/>
</dbReference>
<evidence type="ECO:0000256" key="5">
    <source>
        <dbReference type="ARBA" id="ARBA00023141"/>
    </source>
</evidence>
<dbReference type="PANTHER" id="PTHR21089">
    <property type="entry name" value="SHIKIMATE DEHYDROGENASE"/>
    <property type="match status" value="1"/>
</dbReference>
<evidence type="ECO:0000313" key="9">
    <source>
        <dbReference type="EMBL" id="PXW52836.1"/>
    </source>
</evidence>
<keyword evidence="3" id="KW-0521">NADP</keyword>
<name>A0A2V3TVB4_9HYPH</name>
<dbReference type="GO" id="GO:0050661">
    <property type="term" value="F:NADP binding"/>
    <property type="evidence" value="ECO:0007669"/>
    <property type="project" value="TreeGrafter"/>
</dbReference>
<reference evidence="9 10" key="1">
    <citation type="submission" date="2018-05" db="EMBL/GenBank/DDBJ databases">
        <title>Genomic Encyclopedia of Type Strains, Phase IV (KMG-IV): sequencing the most valuable type-strain genomes for metagenomic binning, comparative biology and taxonomic classification.</title>
        <authorList>
            <person name="Goeker M."/>
        </authorList>
    </citation>
    <scope>NUCLEOTIDE SEQUENCE [LARGE SCALE GENOMIC DNA]</scope>
    <source>
        <strain evidence="9 10">DSM 6462</strain>
    </source>
</reference>
<protein>
    <recommendedName>
        <fullName evidence="2">shikimate dehydrogenase (NADP(+))</fullName>
        <ecNumber evidence="2">1.1.1.25</ecNumber>
    </recommendedName>
</protein>
<evidence type="ECO:0000259" key="7">
    <source>
        <dbReference type="Pfam" id="PF01488"/>
    </source>
</evidence>
<dbReference type="GO" id="GO:0019632">
    <property type="term" value="P:shikimate metabolic process"/>
    <property type="evidence" value="ECO:0007669"/>
    <property type="project" value="TreeGrafter"/>
</dbReference>
<sequence>MNGFLPSGSTRLFPVVGDPIAQVRSPGAITRILERRGIDAAVVPMHVAQADLPRLFDTLLAVRNLDGLLVTIPHKHAAVFACATLTEGAAFVGAVNVVRRAPSGWHGDNTDGRGYVDGLAQNGFAVIGKRVLLVGAGGAGSAIALEMLERGAAQVLIHDRDETRRDALIAKLAERFPGGVTRGSADPSGFDLVANATPMGMQPSDPLPVDVSRLQSSQFVACAVTKPEVPPLITEARRRGCRTMTGAGMFDAQAEILTDFLLEEDMKTAYRGTC</sequence>
<evidence type="ECO:0000256" key="3">
    <source>
        <dbReference type="ARBA" id="ARBA00022857"/>
    </source>
</evidence>
<dbReference type="InterPro" id="IPR046346">
    <property type="entry name" value="Aminoacid_DH-like_N_sf"/>
</dbReference>
<dbReference type="InterPro" id="IPR013708">
    <property type="entry name" value="Shikimate_DH-bd_N"/>
</dbReference>
<gene>
    <name evidence="9" type="ORF">C7450_11535</name>
</gene>
<feature type="domain" description="Quinate/shikimate 5-dehydrogenase/glutamyl-tRNA reductase" evidence="7">
    <location>
        <begin position="119"/>
        <end position="173"/>
    </location>
</feature>
<keyword evidence="10" id="KW-1185">Reference proteome</keyword>
<dbReference type="InterPro" id="IPR022893">
    <property type="entry name" value="Shikimate_DH_fam"/>
</dbReference>
<dbReference type="Gene3D" id="3.40.50.10860">
    <property type="entry name" value="Leucine Dehydrogenase, chain A, domain 1"/>
    <property type="match status" value="1"/>
</dbReference>
<dbReference type="PANTHER" id="PTHR21089:SF1">
    <property type="entry name" value="BIFUNCTIONAL 3-DEHYDROQUINATE DEHYDRATASE_SHIKIMATE DEHYDROGENASE, CHLOROPLASTIC"/>
    <property type="match status" value="1"/>
</dbReference>
<dbReference type="GO" id="GO:0009073">
    <property type="term" value="P:aromatic amino acid family biosynthetic process"/>
    <property type="evidence" value="ECO:0007669"/>
    <property type="project" value="UniProtKB-KW"/>
</dbReference>
<dbReference type="Gene3D" id="3.40.50.720">
    <property type="entry name" value="NAD(P)-binding Rossmann-like Domain"/>
    <property type="match status" value="1"/>
</dbReference>
<evidence type="ECO:0000256" key="2">
    <source>
        <dbReference type="ARBA" id="ARBA00012962"/>
    </source>
</evidence>
<comment type="caution">
    <text evidence="9">The sequence shown here is derived from an EMBL/GenBank/DDBJ whole genome shotgun (WGS) entry which is preliminary data.</text>
</comment>
<dbReference type="SUPFAM" id="SSF51735">
    <property type="entry name" value="NAD(P)-binding Rossmann-fold domains"/>
    <property type="match status" value="1"/>
</dbReference>
<dbReference type="EC" id="1.1.1.25" evidence="2"/>
<evidence type="ECO:0000313" key="10">
    <source>
        <dbReference type="Proteomes" id="UP000248021"/>
    </source>
</evidence>
<dbReference type="Proteomes" id="UP000248021">
    <property type="component" value="Unassembled WGS sequence"/>
</dbReference>
<dbReference type="UniPathway" id="UPA00053">
    <property type="reaction ID" value="UER00087"/>
</dbReference>
<keyword evidence="4" id="KW-0560">Oxidoreductase</keyword>
<dbReference type="Pfam" id="PF01488">
    <property type="entry name" value="Shikimate_DH"/>
    <property type="match status" value="1"/>
</dbReference>
<keyword evidence="5" id="KW-0057">Aromatic amino acid biosynthesis</keyword>
<dbReference type="Pfam" id="PF08501">
    <property type="entry name" value="Shikimate_dh_N"/>
    <property type="match status" value="1"/>
</dbReference>
<evidence type="ECO:0000256" key="1">
    <source>
        <dbReference type="ARBA" id="ARBA00004871"/>
    </source>
</evidence>
<comment type="pathway">
    <text evidence="1">Metabolic intermediate biosynthesis; chorismate biosynthesis; chorismate from D-erythrose 4-phosphate and phosphoenolpyruvate: step 4/7.</text>
</comment>
<feature type="domain" description="Shikimate dehydrogenase substrate binding N-terminal" evidence="8">
    <location>
        <begin position="15"/>
        <end position="98"/>
    </location>
</feature>
<dbReference type="InterPro" id="IPR006151">
    <property type="entry name" value="Shikm_DH/Glu-tRNA_Rdtase"/>
</dbReference>
<dbReference type="AlphaFoldDB" id="A0A2V3TVB4"/>
<evidence type="ECO:0000256" key="4">
    <source>
        <dbReference type="ARBA" id="ARBA00023002"/>
    </source>
</evidence>
<evidence type="ECO:0000256" key="6">
    <source>
        <dbReference type="ARBA" id="ARBA00049442"/>
    </source>
</evidence>